<dbReference type="InterPro" id="IPR002880">
    <property type="entry name" value="Pyrv_Fd/Flavodoxin_OxRdtase_N"/>
</dbReference>
<dbReference type="Proteomes" id="UP000247150">
    <property type="component" value="Unassembled WGS sequence"/>
</dbReference>
<dbReference type="PANTHER" id="PTHR32154">
    <property type="entry name" value="PYRUVATE-FLAVODOXIN OXIDOREDUCTASE-RELATED"/>
    <property type="match status" value="1"/>
</dbReference>
<dbReference type="PANTHER" id="PTHR32154:SF20">
    <property type="entry name" value="2-OXOGLUTARATE OXIDOREDUCTASE SUBUNIT KORA"/>
    <property type="match status" value="1"/>
</dbReference>
<evidence type="ECO:0000313" key="6">
    <source>
        <dbReference type="Proteomes" id="UP000247150"/>
    </source>
</evidence>
<dbReference type="FunFam" id="3.40.50.970:FF:000022">
    <property type="entry name" value="2-oxoglutarate ferredoxin oxidoreductase alpha subunit"/>
    <property type="match status" value="1"/>
</dbReference>
<name>A0A2V2ZRU0_9BACI</name>
<dbReference type="NCBIfam" id="TIGR03710">
    <property type="entry name" value="OAFO_sf"/>
    <property type="match status" value="1"/>
</dbReference>
<feature type="domain" description="Pyruvate flavodoxin/ferredoxin oxidoreductase pyrimidine binding" evidence="3">
    <location>
        <begin position="210"/>
        <end position="450"/>
    </location>
</feature>
<dbReference type="Gene3D" id="3.40.50.970">
    <property type="match status" value="1"/>
</dbReference>
<accession>A0A2V2ZRU0</accession>
<dbReference type="InterPro" id="IPR019752">
    <property type="entry name" value="Pyrv/ketoisovalerate_OxRed_cat"/>
</dbReference>
<dbReference type="InterPro" id="IPR002869">
    <property type="entry name" value="Pyrv_flavodox_OxRed_cen"/>
</dbReference>
<evidence type="ECO:0000259" key="2">
    <source>
        <dbReference type="Pfam" id="PF01558"/>
    </source>
</evidence>
<dbReference type="InterPro" id="IPR033412">
    <property type="entry name" value="PFOR_II"/>
</dbReference>
<dbReference type="GO" id="GO:0006979">
    <property type="term" value="P:response to oxidative stress"/>
    <property type="evidence" value="ECO:0007669"/>
    <property type="project" value="TreeGrafter"/>
</dbReference>
<evidence type="ECO:0000259" key="3">
    <source>
        <dbReference type="Pfam" id="PF01855"/>
    </source>
</evidence>
<comment type="caution">
    <text evidence="5">The sequence shown here is derived from an EMBL/GenBank/DDBJ whole genome shotgun (WGS) entry which is preliminary data.</text>
</comment>
<dbReference type="Pfam" id="PF17147">
    <property type="entry name" value="PFOR_II"/>
    <property type="match status" value="1"/>
</dbReference>
<dbReference type="InterPro" id="IPR009014">
    <property type="entry name" value="Transketo_C/PFOR_II"/>
</dbReference>
<organism evidence="5 6">
    <name type="scientific">Cytobacillus oceanisediminis</name>
    <dbReference type="NCBI Taxonomy" id="665099"/>
    <lineage>
        <taxon>Bacteria</taxon>
        <taxon>Bacillati</taxon>
        <taxon>Bacillota</taxon>
        <taxon>Bacilli</taxon>
        <taxon>Bacillales</taxon>
        <taxon>Bacillaceae</taxon>
        <taxon>Cytobacillus</taxon>
    </lineage>
</organism>
<dbReference type="EMBL" id="QGTW01000014">
    <property type="protein sequence ID" value="PWW20850.1"/>
    <property type="molecule type" value="Genomic_DNA"/>
</dbReference>
<dbReference type="AlphaFoldDB" id="A0A2V2ZRU0"/>
<dbReference type="FunFam" id="3.40.50.920:FF:000009">
    <property type="entry name" value="2-oxoglutarate ferredoxin oxidoreductase subunit alpha"/>
    <property type="match status" value="1"/>
</dbReference>
<gene>
    <name evidence="5" type="ORF">DFO73_114143</name>
</gene>
<dbReference type="RefSeq" id="WP_110066907.1">
    <property type="nucleotide sequence ID" value="NZ_QGTW01000014.1"/>
</dbReference>
<evidence type="ECO:0000259" key="4">
    <source>
        <dbReference type="Pfam" id="PF17147"/>
    </source>
</evidence>
<dbReference type="OrthoDB" id="9794954at2"/>
<feature type="domain" description="Pyruvate:ferredoxin oxidoreductase core" evidence="4">
    <location>
        <begin position="474"/>
        <end position="568"/>
    </location>
</feature>
<dbReference type="GO" id="GO:0016903">
    <property type="term" value="F:oxidoreductase activity, acting on the aldehyde or oxo group of donors"/>
    <property type="evidence" value="ECO:0007669"/>
    <property type="project" value="InterPro"/>
</dbReference>
<keyword evidence="1" id="KW-0560">Oxidoreductase</keyword>
<protein>
    <submittedName>
        <fullName evidence="5">2-oxoglutarate ferredoxin oxidoreductase subunit alpha</fullName>
    </submittedName>
</protein>
<proteinExistence type="predicted"/>
<reference evidence="5 6" key="1">
    <citation type="submission" date="2018-05" db="EMBL/GenBank/DDBJ databases">
        <title>Freshwater and sediment microbial communities from various areas in North America, analyzing microbe dynamics in response to fracking.</title>
        <authorList>
            <person name="Lamendella R."/>
        </authorList>
    </citation>
    <scope>NUCLEOTIDE SEQUENCE [LARGE SCALE GENOMIC DNA]</scope>
    <source>
        <strain evidence="5 6">15_TX</strain>
    </source>
</reference>
<dbReference type="Pfam" id="PF01558">
    <property type="entry name" value="POR"/>
    <property type="match status" value="1"/>
</dbReference>
<dbReference type="InterPro" id="IPR029061">
    <property type="entry name" value="THDP-binding"/>
</dbReference>
<sequence>MEELTIVIGGEQGEGIESVGEILTKVLSQIGFSLYGFRNFSSRIKGGHSDFNLRISSRKEIYVNAEKVNILVAFDRASIDLYINHMDKNSIILYDSKSVKSDSLPMAPNGVIIIEAPFQELASELGSPIMKNMVALGMICALNNHSASSFHKVIQEQFLKKGMKISQLNVEAFEKGYAFIKEKNLFSIPVVPPINSNKMFLSGNEAMVIGALASGCRFMAGYPITPASEILENMINMMPECGGVVVQAEDELSSVAMAIGASFAGTRSMTATSGPGISLMQEAIGLSGAVEIPLVIIDTQRGGPSSGLATKMEQSDLTAMLGGTHGEIPRIIISPSTVQEAMYDMSTAFNLAELYQCPVFIAADLVLSTSKQSAEILDPLRIEMERGKRVSDEKLAEQGKAVYDRFAFTDDHISPRTIPGQKFGTHHATGIEHSQTGHPTEDYENRKKMMIKRMKKIETVTLGEDIKAEGKGEDLLLIGFGSTYGAIREACEAFNKEGIKAGLAHIRLLHPFPADQLEGMINKARQVIVVENNFTGQLADVIKQHIPDHSKIQKLSKYDGRPFAPSDIREFCKELV</sequence>
<dbReference type="InterPro" id="IPR050722">
    <property type="entry name" value="Pyruvate:ferred/Flavod_OxRd"/>
</dbReference>
<dbReference type="CDD" id="cd07034">
    <property type="entry name" value="TPP_PYR_PFOR_IOR-alpha_like"/>
    <property type="match status" value="1"/>
</dbReference>
<dbReference type="Gene3D" id="3.40.50.920">
    <property type="match status" value="1"/>
</dbReference>
<feature type="domain" description="Pyruvate/ketoisovalerate oxidoreductase catalytic" evidence="2">
    <location>
        <begin position="13"/>
        <end position="178"/>
    </location>
</feature>
<dbReference type="SUPFAM" id="SSF52922">
    <property type="entry name" value="TK C-terminal domain-like"/>
    <property type="match status" value="1"/>
</dbReference>
<evidence type="ECO:0000256" key="1">
    <source>
        <dbReference type="ARBA" id="ARBA00023002"/>
    </source>
</evidence>
<dbReference type="Pfam" id="PF01855">
    <property type="entry name" value="POR_N"/>
    <property type="match status" value="1"/>
</dbReference>
<evidence type="ECO:0000313" key="5">
    <source>
        <dbReference type="EMBL" id="PWW20850.1"/>
    </source>
</evidence>
<dbReference type="InterPro" id="IPR022367">
    <property type="entry name" value="2-oxoacid/accept_OxRdtase_asu"/>
</dbReference>
<dbReference type="SUPFAM" id="SSF53323">
    <property type="entry name" value="Pyruvate-ferredoxin oxidoreductase, PFOR, domain III"/>
    <property type="match status" value="1"/>
</dbReference>
<dbReference type="SUPFAM" id="SSF52518">
    <property type="entry name" value="Thiamin diphosphate-binding fold (THDP-binding)"/>
    <property type="match status" value="1"/>
</dbReference>
<dbReference type="Gene3D" id="3.40.920.10">
    <property type="entry name" value="Pyruvate-ferredoxin oxidoreductase, PFOR, domain III"/>
    <property type="match status" value="1"/>
</dbReference>